<organism evidence="2 3">
    <name type="scientific">Butyrivibrio fibrisolvens</name>
    <dbReference type="NCBI Taxonomy" id="831"/>
    <lineage>
        <taxon>Bacteria</taxon>
        <taxon>Bacillati</taxon>
        <taxon>Bacillota</taxon>
        <taxon>Clostridia</taxon>
        <taxon>Lachnospirales</taxon>
        <taxon>Lachnospiraceae</taxon>
        <taxon>Butyrivibrio</taxon>
    </lineage>
</organism>
<dbReference type="Pfam" id="PF13349">
    <property type="entry name" value="DUF4097"/>
    <property type="match status" value="1"/>
</dbReference>
<dbReference type="EMBL" id="NXNG01000001">
    <property type="protein sequence ID" value="PWT28313.1"/>
    <property type="molecule type" value="Genomic_DNA"/>
</dbReference>
<evidence type="ECO:0000313" key="2">
    <source>
        <dbReference type="EMBL" id="PWT28313.1"/>
    </source>
</evidence>
<dbReference type="Proteomes" id="UP000245488">
    <property type="component" value="Chromosome"/>
</dbReference>
<keyword evidence="3" id="KW-1185">Reference proteome</keyword>
<evidence type="ECO:0000313" key="3">
    <source>
        <dbReference type="Proteomes" id="UP000245488"/>
    </source>
</evidence>
<sequence length="278" mass="29687">MGLFNGRSFGLFSKYVYDNGDKYISGDRDITDNIQNVDIDYISGDVYLEVSESDSISIKETSKKDLDDDHKVHSYVEGTTLYIKYCASSKNINLNNLDKTLTVSIPKNVTLGNLKISVSSGNAAAVCSSDSIDLHTSSGNIDFTVVGNCTNLTANTSSGDVKLGLETADTVTISVASGSIDVDSDYIKSLDAKASSGNGTYTLRTVPENTQIKTSSGNITVNLPEEIDVTAQFKVVSGDVSYEQAFSKDGDTYVIGSGANNMNLNAISGNIDIRILKL</sequence>
<proteinExistence type="predicted"/>
<accession>A0A317G6K3</accession>
<evidence type="ECO:0000259" key="1">
    <source>
        <dbReference type="Pfam" id="PF13349"/>
    </source>
</evidence>
<dbReference type="AlphaFoldDB" id="A0A317G6K3"/>
<gene>
    <name evidence="2" type="ORF">CPT75_14880</name>
</gene>
<feature type="domain" description="DUF4097" evidence="1">
    <location>
        <begin position="34"/>
        <end position="274"/>
    </location>
</feature>
<reference evidence="2 3" key="1">
    <citation type="submission" date="2017-09" db="EMBL/GenBank/DDBJ databases">
        <title>High-quality draft genome sequence of Butyrivibrio fibrisolvens INBov1, isolated from cow rumen.</title>
        <authorList>
            <person name="Rodriguez Hernaez J."/>
            <person name="Rivarola M."/>
            <person name="Paniego N."/>
            <person name="Cravero S."/>
            <person name="Ceron Cucchi M."/>
            <person name="Martinez M.C."/>
        </authorList>
    </citation>
    <scope>NUCLEOTIDE SEQUENCE [LARGE SCALE GENOMIC DNA]</scope>
    <source>
        <strain evidence="2 3">INBov1</strain>
    </source>
</reference>
<dbReference type="RefSeq" id="WP_110073513.1">
    <property type="nucleotide sequence ID" value="NZ_CM009896.1"/>
</dbReference>
<name>A0A317G6K3_BUTFI</name>
<comment type="caution">
    <text evidence="2">The sequence shown here is derived from an EMBL/GenBank/DDBJ whole genome shotgun (WGS) entry which is preliminary data.</text>
</comment>
<protein>
    <recommendedName>
        <fullName evidence="1">DUF4097 domain-containing protein</fullName>
    </recommendedName>
</protein>
<dbReference type="InterPro" id="IPR025164">
    <property type="entry name" value="Toastrack_DUF4097"/>
</dbReference>